<organism evidence="6 7">
    <name type="scientific">Microthlaspi erraticum</name>
    <dbReference type="NCBI Taxonomy" id="1685480"/>
    <lineage>
        <taxon>Eukaryota</taxon>
        <taxon>Viridiplantae</taxon>
        <taxon>Streptophyta</taxon>
        <taxon>Embryophyta</taxon>
        <taxon>Tracheophyta</taxon>
        <taxon>Spermatophyta</taxon>
        <taxon>Magnoliopsida</taxon>
        <taxon>eudicotyledons</taxon>
        <taxon>Gunneridae</taxon>
        <taxon>Pentapetalae</taxon>
        <taxon>rosids</taxon>
        <taxon>malvids</taxon>
        <taxon>Brassicales</taxon>
        <taxon>Brassicaceae</taxon>
        <taxon>Coluteocarpeae</taxon>
        <taxon>Microthlaspi</taxon>
    </lineage>
</organism>
<dbReference type="SUPFAM" id="SSF46785">
    <property type="entry name" value="Winged helix' DNA-binding domain"/>
    <property type="match status" value="1"/>
</dbReference>
<dbReference type="InterPro" id="IPR044974">
    <property type="entry name" value="Disease_R_plants"/>
</dbReference>
<dbReference type="Gene3D" id="1.10.8.430">
    <property type="entry name" value="Helical domain of apoptotic protease-activating factors"/>
    <property type="match status" value="1"/>
</dbReference>
<dbReference type="InterPro" id="IPR032675">
    <property type="entry name" value="LRR_dom_sf"/>
</dbReference>
<dbReference type="FunFam" id="1.10.8.430:FF:000002">
    <property type="entry name" value="Disease resistance protein (TIR-NBS-LRR class)"/>
    <property type="match status" value="1"/>
</dbReference>
<evidence type="ECO:0000256" key="4">
    <source>
        <dbReference type="ARBA" id="ARBA00022821"/>
    </source>
</evidence>
<dbReference type="Gene3D" id="3.40.50.10140">
    <property type="entry name" value="Toll/interleukin-1 receptor homology (TIR) domain"/>
    <property type="match status" value="2"/>
</dbReference>
<dbReference type="PANTHER" id="PTHR11017">
    <property type="entry name" value="LEUCINE-RICH REPEAT-CONTAINING PROTEIN"/>
    <property type="match status" value="1"/>
</dbReference>
<dbReference type="GO" id="GO:0007165">
    <property type="term" value="P:signal transduction"/>
    <property type="evidence" value="ECO:0007669"/>
    <property type="project" value="InterPro"/>
</dbReference>
<dbReference type="InterPro" id="IPR058192">
    <property type="entry name" value="WHD_ROQ1-like"/>
</dbReference>
<dbReference type="SUPFAM" id="SSF52540">
    <property type="entry name" value="P-loop containing nucleoside triphosphate hydrolases"/>
    <property type="match status" value="1"/>
</dbReference>
<keyword evidence="7" id="KW-1185">Reference proteome</keyword>
<dbReference type="InterPro" id="IPR042197">
    <property type="entry name" value="Apaf_helical"/>
</dbReference>
<proteinExistence type="predicted"/>
<dbReference type="InterPro" id="IPR035897">
    <property type="entry name" value="Toll_tir_struct_dom_sf"/>
</dbReference>
<dbReference type="FunFam" id="3.80.10.10:FF:000386">
    <property type="entry name" value="Disease resistance protein RPS4"/>
    <property type="match status" value="1"/>
</dbReference>
<evidence type="ECO:0000313" key="6">
    <source>
        <dbReference type="EMBL" id="CAA7054371.1"/>
    </source>
</evidence>
<dbReference type="InterPro" id="IPR027417">
    <property type="entry name" value="P-loop_NTPase"/>
</dbReference>
<comment type="caution">
    <text evidence="6">The sequence shown here is derived from an EMBL/GenBank/DDBJ whole genome shotgun (WGS) entry which is preliminary data.</text>
</comment>
<dbReference type="SUPFAM" id="SSF52200">
    <property type="entry name" value="Toll/Interleukin receptor TIR domain"/>
    <property type="match status" value="1"/>
</dbReference>
<dbReference type="PRINTS" id="PR00364">
    <property type="entry name" value="DISEASERSIST"/>
</dbReference>
<dbReference type="PROSITE" id="PS50104">
    <property type="entry name" value="TIR"/>
    <property type="match status" value="1"/>
</dbReference>
<dbReference type="Gene3D" id="3.40.50.300">
    <property type="entry name" value="P-loop containing nucleotide triphosphate hydrolases"/>
    <property type="match status" value="1"/>
</dbReference>
<dbReference type="GO" id="GO:0016787">
    <property type="term" value="F:hydrolase activity"/>
    <property type="evidence" value="ECO:0007669"/>
    <property type="project" value="UniProtKB-KW"/>
</dbReference>
<dbReference type="Pfam" id="PF07725">
    <property type="entry name" value="LRR_3"/>
    <property type="match status" value="1"/>
</dbReference>
<dbReference type="OrthoDB" id="1107890at2759"/>
<dbReference type="InterPro" id="IPR000157">
    <property type="entry name" value="TIR_dom"/>
</dbReference>
<dbReference type="EMBL" id="CACVBM020001573">
    <property type="protein sequence ID" value="CAA7054371.1"/>
    <property type="molecule type" value="Genomic_DNA"/>
</dbReference>
<dbReference type="SMART" id="SM00255">
    <property type="entry name" value="TIR"/>
    <property type="match status" value="1"/>
</dbReference>
<keyword evidence="2" id="KW-0677">Repeat</keyword>
<reference evidence="6" key="1">
    <citation type="submission" date="2020-01" db="EMBL/GenBank/DDBJ databases">
        <authorList>
            <person name="Mishra B."/>
        </authorList>
    </citation>
    <scope>NUCLEOTIDE SEQUENCE [LARGE SCALE GENOMIC DNA]</scope>
</reference>
<dbReference type="SUPFAM" id="SSF52058">
    <property type="entry name" value="L domain-like"/>
    <property type="match status" value="1"/>
</dbReference>
<sequence length="825" mass="93921">MAHSSSSSSSRNWVYDVFPSFSGEDVRKTFLSHFLKELDRKLIIAFRDNEIERSQSLDPELKRAIRDSRIAVVRKQKGDFGKVFEKTCQENTKDEQILWRRALTDVANMLGFHSSNWDNESKMIEEIANDVLFKLNLTPSNGFEDFVGIEDHIAERSFLLRLESDEVRMVGIWGSSGIGKTTIARALFSRLSRLFQGSIFIDRAFISKCRKNYNEANSDDYNLKLHLQKTFMSEIFGKREVKIDHIGAMGERLKHQRLVIVLDDLDEQVVLDALAGRAQWFGCGSRIIAVTKDKHLLRAHGITCIYKVGLPSEKQALQMFCRFAFRQDSPPDGFLGLASEVVKRAGGLPLGLNVLGSYLRGRNKEDWMDMMPRLRTRLDGNIERALRVSYDGLGSKEDKAIFRHLACLFNGAVIDYIKLVLADADLDVNAGLKNLADKSLIQVRGDSVEMHCLVQEMGEEIVRSQSNEPGEREFLLDSKDICDVLEDNTGTRKVLGISLDMSGIDELHIHKRAFEKMRSLFYLKINKKPYEEVRWHIQEGFNYLPPKLKILSWSGYPLRCLPSNFCPQHLVKLKMQNNKLEKLWEGVHPLRSLKRMDLSGAKNLKEIPDLSMATNLEKLLLRSCSSLVEITSSIRHLHKMLVLDMSRCTRLEALPSGINLKSLDKLELSGCSRLRSFPNISSNISKLDLSRTSIEEFPSKLRLEKLNTLQMKEIKSRKLWEGVQPLTSLKSLDLSGSEKLKEIPDFSLATNLEWMHLKGCTSLVEIPSSSIQNLKKLSYLSMEDCRELEALPSGIDLESLDSLNLGGCSCLRIFPDISRNIFFSF</sequence>
<dbReference type="InterPro" id="IPR011713">
    <property type="entry name" value="Leu-rich_rpt_3"/>
</dbReference>
<dbReference type="Pfam" id="PF01582">
    <property type="entry name" value="TIR"/>
    <property type="match status" value="1"/>
</dbReference>
<dbReference type="PANTHER" id="PTHR11017:SF520">
    <property type="entry name" value="ADP-RIBOSYL CYCLASE_CYCLIC ADP-RIBOSE HYDROLASE"/>
    <property type="match status" value="1"/>
</dbReference>
<evidence type="ECO:0000313" key="7">
    <source>
        <dbReference type="Proteomes" id="UP000467841"/>
    </source>
</evidence>
<dbReference type="Pfam" id="PF23282">
    <property type="entry name" value="WHD_ROQ1"/>
    <property type="match status" value="1"/>
</dbReference>
<evidence type="ECO:0000256" key="2">
    <source>
        <dbReference type="ARBA" id="ARBA00022737"/>
    </source>
</evidence>
<evidence type="ECO:0000256" key="1">
    <source>
        <dbReference type="ARBA" id="ARBA00022614"/>
    </source>
</evidence>
<evidence type="ECO:0000256" key="3">
    <source>
        <dbReference type="ARBA" id="ARBA00022801"/>
    </source>
</evidence>
<keyword evidence="3" id="KW-0378">Hydrolase</keyword>
<dbReference type="FunFam" id="3.40.50.300:FF:001002">
    <property type="entry name" value="Disease resistance protein (TIR-NBS-LRR class)"/>
    <property type="match status" value="1"/>
</dbReference>
<keyword evidence="4" id="KW-0611">Plant defense</keyword>
<dbReference type="GO" id="GO:0043531">
    <property type="term" value="F:ADP binding"/>
    <property type="evidence" value="ECO:0007669"/>
    <property type="project" value="InterPro"/>
</dbReference>
<keyword evidence="1" id="KW-0433">Leucine-rich repeat</keyword>
<dbReference type="Proteomes" id="UP000467841">
    <property type="component" value="Unassembled WGS sequence"/>
</dbReference>
<dbReference type="InterPro" id="IPR002182">
    <property type="entry name" value="NB-ARC"/>
</dbReference>
<dbReference type="AlphaFoldDB" id="A0A6D2L491"/>
<protein>
    <recommendedName>
        <fullName evidence="5">TIR domain-containing protein</fullName>
    </recommendedName>
</protein>
<gene>
    <name evidence="6" type="ORF">MERR_LOCUS41607</name>
</gene>
<dbReference type="Gene3D" id="3.80.10.10">
    <property type="entry name" value="Ribonuclease Inhibitor"/>
    <property type="match status" value="2"/>
</dbReference>
<feature type="domain" description="TIR" evidence="5">
    <location>
        <begin position="13"/>
        <end position="135"/>
    </location>
</feature>
<name>A0A6D2L491_9BRAS</name>
<dbReference type="InterPro" id="IPR036390">
    <property type="entry name" value="WH_DNA-bd_sf"/>
</dbReference>
<dbReference type="GO" id="GO:0006952">
    <property type="term" value="P:defense response"/>
    <property type="evidence" value="ECO:0007669"/>
    <property type="project" value="UniProtKB-KW"/>
</dbReference>
<dbReference type="Pfam" id="PF00931">
    <property type="entry name" value="NB-ARC"/>
    <property type="match status" value="1"/>
</dbReference>
<accession>A0A6D2L491</accession>
<evidence type="ECO:0000259" key="5">
    <source>
        <dbReference type="PROSITE" id="PS50104"/>
    </source>
</evidence>